<dbReference type="Pfam" id="PF03189">
    <property type="entry name" value="Otopetrin"/>
    <property type="match status" value="1"/>
</dbReference>
<feature type="region of interest" description="Disordered" evidence="11">
    <location>
        <begin position="134"/>
        <end position="184"/>
    </location>
</feature>
<keyword evidence="5 12" id="KW-0812">Transmembrane</keyword>
<keyword evidence="14" id="KW-1185">Reference proteome</keyword>
<name>E1ZZ71_CAMFO</name>
<evidence type="ECO:0000313" key="13">
    <source>
        <dbReference type="EMBL" id="EFN73486.1"/>
    </source>
</evidence>
<comment type="subcellular location">
    <subcellularLocation>
        <location evidence="1">Cell membrane</location>
        <topology evidence="1">Multi-pass membrane protein</topology>
    </subcellularLocation>
</comment>
<evidence type="ECO:0000256" key="2">
    <source>
        <dbReference type="ARBA" id="ARBA00006513"/>
    </source>
</evidence>
<keyword evidence="6" id="KW-0375">Hydrogen ion transport</keyword>
<feature type="transmembrane region" description="Helical" evidence="12">
    <location>
        <begin position="643"/>
        <end position="667"/>
    </location>
</feature>
<dbReference type="OrthoDB" id="6429739at2759"/>
<dbReference type="InterPro" id="IPR004878">
    <property type="entry name" value="Otopetrin"/>
</dbReference>
<feature type="region of interest" description="Disordered" evidence="11">
    <location>
        <begin position="24"/>
        <end position="46"/>
    </location>
</feature>
<feature type="transmembrane region" description="Helical" evidence="12">
    <location>
        <begin position="790"/>
        <end position="811"/>
    </location>
</feature>
<evidence type="ECO:0000256" key="6">
    <source>
        <dbReference type="ARBA" id="ARBA00022781"/>
    </source>
</evidence>
<feature type="compositionally biased region" description="Basic and acidic residues" evidence="11">
    <location>
        <begin position="166"/>
        <end position="180"/>
    </location>
</feature>
<dbReference type="PANTHER" id="PTHR21522">
    <property type="entry name" value="PROTON CHANNEL OTOP"/>
    <property type="match status" value="1"/>
</dbReference>
<dbReference type="AlphaFoldDB" id="E1ZZ71"/>
<feature type="transmembrane region" description="Helical" evidence="12">
    <location>
        <begin position="209"/>
        <end position="228"/>
    </location>
</feature>
<feature type="transmembrane region" description="Helical" evidence="12">
    <location>
        <begin position="616"/>
        <end position="637"/>
    </location>
</feature>
<protein>
    <submittedName>
        <fullName evidence="13">Otopetrin-2</fullName>
    </submittedName>
</protein>
<feature type="transmembrane region" description="Helical" evidence="12">
    <location>
        <begin position="688"/>
        <end position="713"/>
    </location>
</feature>
<feature type="transmembrane region" description="Helical" evidence="12">
    <location>
        <begin position="547"/>
        <end position="567"/>
    </location>
</feature>
<comment type="similarity">
    <text evidence="2">Belongs to the otopetrin family.</text>
</comment>
<sequence length="833" mass="92193">MVGGGDCKVATVEVEAAAAGDNTATLPVTRPLNPQNSPPNAQDNAEKNNAANKEMELKNVRSTPAKKTSLFIIMSFIYAKLLVVVCITYVISEVVTHKLPLYYYEGFFTYLYGMSILFLLYVFCFLLQESACCARGSDTPPPPPRPPKTGWTSKETKDKNKKKDKKDKDQKQPKNKKETQDATDVEAGVATRVLRKRKTTQNDHSHGSFFLRIGAIAFGLGTMVYNGLEFGAFFEVPPTSPCYQILQGVNPVLQMIFTFMQMYFIFMNSRLNIHRFKVIARFGLMHVVATNLCVWIRTLVLESLKEITQYHKKLGQFQAGILESIKQHSMRNAGAILGTEPRDMAQLREAPLVASTRSTTIAPIVTTGTTVAALGRVMTTTARSIADAFTMSSSTSSNTWTTPSTTTPPTTTTSILPNLTTSAATTLSTILTTFIPSTTSTSTTTTTTTTTERITTIPTTTTSTTSTTTPSTTTLWSQIMEFMNAPQGDMDNQVPQIFDVSNLTNNSEYWNPNLGIYAEALTEDGTVSNSCGRVNIMGSIVQDAAPYLFPFIIEYSLIGAAVIYVMWKHIGRHPRWPHQTEADLERRLEAMLSRRAVALAHAGHTRVDCVGASKGLFFGLLLLVGSLICLILFFVLIHHPELGLLAIYLADVSHCVLMALSIIAIIIGFIRVQSLKFKAEEQSDLNDILLRVSAFGLFIYAVFSVIAGSLAAFTHEPNLLVMVTGLLSVAQVVLQMLFIADVSRRRVHLPEHDRSKPGRQVVTFLLICNVTMWVIYTFEAQKVIANPVQLDFYGFLAWAIVQRVTLPLCIFHRFHSAVTLAEIWKTSYKARLE</sequence>
<feature type="transmembrane region" description="Helical" evidence="12">
    <location>
        <begin position="719"/>
        <end position="740"/>
    </location>
</feature>
<evidence type="ECO:0000256" key="5">
    <source>
        <dbReference type="ARBA" id="ARBA00022692"/>
    </source>
</evidence>
<feature type="transmembrane region" description="Helical" evidence="12">
    <location>
        <begin position="278"/>
        <end position="300"/>
    </location>
</feature>
<evidence type="ECO:0000256" key="8">
    <source>
        <dbReference type="ARBA" id="ARBA00023065"/>
    </source>
</evidence>
<reference evidence="13 14" key="1">
    <citation type="journal article" date="2010" name="Science">
        <title>Genomic comparison of the ants Camponotus floridanus and Harpegnathos saltator.</title>
        <authorList>
            <person name="Bonasio R."/>
            <person name="Zhang G."/>
            <person name="Ye C."/>
            <person name="Mutti N.S."/>
            <person name="Fang X."/>
            <person name="Qin N."/>
            <person name="Donahue G."/>
            <person name="Yang P."/>
            <person name="Li Q."/>
            <person name="Li C."/>
            <person name="Zhang P."/>
            <person name="Huang Z."/>
            <person name="Berger S.L."/>
            <person name="Reinberg D."/>
            <person name="Wang J."/>
            <person name="Liebig J."/>
        </authorList>
    </citation>
    <scope>NUCLEOTIDE SEQUENCE [LARGE SCALE GENOMIC DNA]</scope>
    <source>
        <strain evidence="14">C129</strain>
    </source>
</reference>
<dbReference type="GO" id="GO:0005886">
    <property type="term" value="C:plasma membrane"/>
    <property type="evidence" value="ECO:0007669"/>
    <property type="project" value="UniProtKB-SubCell"/>
</dbReference>
<feature type="transmembrane region" description="Helical" evidence="12">
    <location>
        <begin position="761"/>
        <end position="778"/>
    </location>
</feature>
<evidence type="ECO:0000313" key="14">
    <source>
        <dbReference type="Proteomes" id="UP000000311"/>
    </source>
</evidence>
<dbReference type="InParanoid" id="E1ZZ71"/>
<gene>
    <name evidence="13" type="ORF">EAG_09503</name>
</gene>
<evidence type="ECO:0000256" key="12">
    <source>
        <dbReference type="SAM" id="Phobius"/>
    </source>
</evidence>
<organism evidence="14">
    <name type="scientific">Camponotus floridanus</name>
    <name type="common">Florida carpenter ant</name>
    <dbReference type="NCBI Taxonomy" id="104421"/>
    <lineage>
        <taxon>Eukaryota</taxon>
        <taxon>Metazoa</taxon>
        <taxon>Ecdysozoa</taxon>
        <taxon>Arthropoda</taxon>
        <taxon>Hexapoda</taxon>
        <taxon>Insecta</taxon>
        <taxon>Pterygota</taxon>
        <taxon>Neoptera</taxon>
        <taxon>Endopterygota</taxon>
        <taxon>Hymenoptera</taxon>
        <taxon>Apocrita</taxon>
        <taxon>Aculeata</taxon>
        <taxon>Formicoidea</taxon>
        <taxon>Formicidae</taxon>
        <taxon>Formicinae</taxon>
        <taxon>Camponotus</taxon>
    </lineage>
</organism>
<evidence type="ECO:0000256" key="1">
    <source>
        <dbReference type="ARBA" id="ARBA00004651"/>
    </source>
</evidence>
<keyword evidence="10" id="KW-0407">Ion channel</keyword>
<keyword evidence="4" id="KW-1003">Cell membrane</keyword>
<keyword evidence="9 12" id="KW-0472">Membrane</keyword>
<feature type="transmembrane region" description="Helical" evidence="12">
    <location>
        <begin position="107"/>
        <end position="127"/>
    </location>
</feature>
<evidence type="ECO:0000256" key="9">
    <source>
        <dbReference type="ARBA" id="ARBA00023136"/>
    </source>
</evidence>
<feature type="transmembrane region" description="Helical" evidence="12">
    <location>
        <begin position="248"/>
        <end position="266"/>
    </location>
</feature>
<dbReference type="GO" id="GO:0015252">
    <property type="term" value="F:proton channel activity"/>
    <property type="evidence" value="ECO:0007669"/>
    <property type="project" value="InterPro"/>
</dbReference>
<evidence type="ECO:0000256" key="11">
    <source>
        <dbReference type="SAM" id="MobiDB-lite"/>
    </source>
</evidence>
<proteinExistence type="inferred from homology"/>
<evidence type="ECO:0000256" key="3">
    <source>
        <dbReference type="ARBA" id="ARBA00022448"/>
    </source>
</evidence>
<dbReference type="EMBL" id="GL435311">
    <property type="protein sequence ID" value="EFN73486.1"/>
    <property type="molecule type" value="Genomic_DNA"/>
</dbReference>
<accession>E1ZZ71</accession>
<feature type="compositionally biased region" description="Polar residues" evidence="11">
    <location>
        <begin position="24"/>
        <end position="43"/>
    </location>
</feature>
<dbReference type="STRING" id="104421.E1ZZ71"/>
<evidence type="ECO:0000256" key="7">
    <source>
        <dbReference type="ARBA" id="ARBA00022989"/>
    </source>
</evidence>
<keyword evidence="3" id="KW-0813">Transport</keyword>
<dbReference type="PANTHER" id="PTHR21522:SF62">
    <property type="entry name" value="OTOPETRIN-LIKE A, ISOFORM C"/>
    <property type="match status" value="1"/>
</dbReference>
<dbReference type="Proteomes" id="UP000000311">
    <property type="component" value="Unassembled WGS sequence"/>
</dbReference>
<evidence type="ECO:0000256" key="10">
    <source>
        <dbReference type="ARBA" id="ARBA00023303"/>
    </source>
</evidence>
<feature type="transmembrane region" description="Helical" evidence="12">
    <location>
        <begin position="70"/>
        <end position="92"/>
    </location>
</feature>
<dbReference type="FunCoup" id="E1ZZ71">
    <property type="interactions" value="6"/>
</dbReference>
<keyword evidence="8" id="KW-0406">Ion transport</keyword>
<dbReference type="OMA" id="CHQILRG"/>
<keyword evidence="7 12" id="KW-1133">Transmembrane helix</keyword>
<evidence type="ECO:0000256" key="4">
    <source>
        <dbReference type="ARBA" id="ARBA00022475"/>
    </source>
</evidence>